<organism evidence="1 2">
    <name type="scientific">Coccidioides immitis RMSCC 2394</name>
    <dbReference type="NCBI Taxonomy" id="404692"/>
    <lineage>
        <taxon>Eukaryota</taxon>
        <taxon>Fungi</taxon>
        <taxon>Dikarya</taxon>
        <taxon>Ascomycota</taxon>
        <taxon>Pezizomycotina</taxon>
        <taxon>Eurotiomycetes</taxon>
        <taxon>Eurotiomycetidae</taxon>
        <taxon>Onygenales</taxon>
        <taxon>Onygenaceae</taxon>
        <taxon>Coccidioides</taxon>
    </lineage>
</organism>
<dbReference type="EMBL" id="DS028096">
    <property type="protein sequence ID" value="KMP07102.1"/>
    <property type="molecule type" value="Genomic_DNA"/>
</dbReference>
<reference evidence="2" key="1">
    <citation type="journal article" date="2010" name="Genome Res.">
        <title>Population genomic sequencing of Coccidioides fungi reveals recent hybridization and transposon control.</title>
        <authorList>
            <person name="Neafsey D.E."/>
            <person name="Barker B.M."/>
            <person name="Sharpton T.J."/>
            <person name="Stajich J.E."/>
            <person name="Park D.J."/>
            <person name="Whiston E."/>
            <person name="Hung C.-Y."/>
            <person name="McMahan C."/>
            <person name="White J."/>
            <person name="Sykes S."/>
            <person name="Heiman D."/>
            <person name="Young S."/>
            <person name="Zeng Q."/>
            <person name="Abouelleil A."/>
            <person name="Aftuck L."/>
            <person name="Bessette D."/>
            <person name="Brown A."/>
            <person name="FitzGerald M."/>
            <person name="Lui A."/>
            <person name="Macdonald J.P."/>
            <person name="Priest M."/>
            <person name="Orbach M.J."/>
            <person name="Galgiani J.N."/>
            <person name="Kirkland T.N."/>
            <person name="Cole G.T."/>
            <person name="Birren B.W."/>
            <person name="Henn M.R."/>
            <person name="Taylor J.W."/>
            <person name="Rounsley S.D."/>
        </authorList>
    </citation>
    <scope>NUCLEOTIDE SEQUENCE [LARGE SCALE GENOMIC DNA]</scope>
    <source>
        <strain evidence="2">RMSCC 2394</strain>
    </source>
</reference>
<gene>
    <name evidence="1" type="ORF">CIRG_06783</name>
</gene>
<dbReference type="AlphaFoldDB" id="A0A0J7BAM6"/>
<proteinExistence type="predicted"/>
<evidence type="ECO:0000313" key="2">
    <source>
        <dbReference type="Proteomes" id="UP000054565"/>
    </source>
</evidence>
<protein>
    <submittedName>
        <fullName evidence="1">Uncharacterized protein</fullName>
    </submittedName>
</protein>
<name>A0A0J7BAM6_COCIT</name>
<sequence length="119" mass="13796">MTGADFAFRMHFNHQLQYHMTRNGIYDENVAWWIGSREEFVWPDITLSQAAHQVQIPYLTPPYLTTHLRYTPLSSKALSAWRISSVRIPPPWACERSRPLIVNKATVAAANWKSQPRCV</sequence>
<accession>A0A0J7BAM6</accession>
<dbReference type="Proteomes" id="UP000054565">
    <property type="component" value="Unassembled WGS sequence"/>
</dbReference>
<evidence type="ECO:0000313" key="1">
    <source>
        <dbReference type="EMBL" id="KMP07102.1"/>
    </source>
</evidence>